<evidence type="ECO:0000256" key="5">
    <source>
        <dbReference type="ARBA" id="ARBA00022529"/>
    </source>
</evidence>
<evidence type="ECO:0000256" key="6">
    <source>
        <dbReference type="ARBA" id="ARBA00022692"/>
    </source>
</evidence>
<name>D2U130_9GAMM</name>
<dbReference type="Gene3D" id="1.10.490.30">
    <property type="entry name" value="Colicin"/>
    <property type="match status" value="1"/>
</dbReference>
<dbReference type="GO" id="GO:0050829">
    <property type="term" value="P:defense response to Gram-negative bacterium"/>
    <property type="evidence" value="ECO:0007669"/>
    <property type="project" value="InterPro"/>
</dbReference>
<evidence type="ECO:0000256" key="11">
    <source>
        <dbReference type="SAM" id="Coils"/>
    </source>
</evidence>
<evidence type="ECO:0000256" key="12">
    <source>
        <dbReference type="SAM" id="Phobius"/>
    </source>
</evidence>
<feature type="coiled-coil region" evidence="11">
    <location>
        <begin position="227"/>
        <end position="258"/>
    </location>
</feature>
<keyword evidence="11" id="KW-0175">Coiled coil</keyword>
<keyword evidence="5" id="KW-0929">Antimicrobial</keyword>
<dbReference type="GO" id="GO:0016020">
    <property type="term" value="C:membrane"/>
    <property type="evidence" value="ECO:0007669"/>
    <property type="project" value="UniProtKB-SubCell"/>
</dbReference>
<evidence type="ECO:0000256" key="10">
    <source>
        <dbReference type="ARBA" id="ARBA00023136"/>
    </source>
</evidence>
<evidence type="ECO:0000256" key="1">
    <source>
        <dbReference type="ARBA" id="ARBA00002178"/>
    </source>
</evidence>
<dbReference type="Pfam" id="PF01024">
    <property type="entry name" value="Colicin"/>
    <property type="match status" value="1"/>
</dbReference>
<keyword evidence="7 12" id="KW-1133">Transmembrane helix</keyword>
<evidence type="ECO:0000256" key="9">
    <source>
        <dbReference type="ARBA" id="ARBA00023048"/>
    </source>
</evidence>
<sequence length="431" mass="49333">MRLDMNPIRKYEETDKVERDVMQSLGYEWKNRGWQRGSQINQDTILTQAWVGPVPNNFKPPKNPERPHIWDTPISEINKSTTNIFDDDDPPAPLTESYKNEERKKKDDIVKYHKELEQDINYKLQTATQIKQSLQTEYNKKVASLSPAEKAEHELNIAKTALEQTKAQIALDMAKVKRIEAEYSRLAEEAMILSYEKPTSSNRREWKKAWDTAHKKLEEANPIKNKIENDKKNLPKLEKDIQNKKQNLDNEKQNEIKDAVKFTADFYKEVTSKYGEQSAKIAKELAEAAKGKQIRNAEQALKSFDKYKESLNKKFGVKDREAIAKALESLKRDEIAKNLKKFSKAFGLTSSFIDFHDLLQELKKSIETNNWQPFFIKTESLVAGKAAVAITAFSFSIILGSPIGALGYALIIAVVGALINDELIEKANKLL</sequence>
<evidence type="ECO:0000259" key="13">
    <source>
        <dbReference type="PROSITE" id="PS00276"/>
    </source>
</evidence>
<evidence type="ECO:0000256" key="2">
    <source>
        <dbReference type="ARBA" id="ARBA00003197"/>
    </source>
</evidence>
<evidence type="ECO:0000256" key="7">
    <source>
        <dbReference type="ARBA" id="ARBA00022989"/>
    </source>
</evidence>
<evidence type="ECO:0000256" key="3">
    <source>
        <dbReference type="ARBA" id="ARBA00004370"/>
    </source>
</evidence>
<proteinExistence type="inferred from homology"/>
<comment type="subcellular location">
    <subcellularLocation>
        <location evidence="3">Membrane</location>
    </subcellularLocation>
</comment>
<comment type="function">
    <text evidence="1">This colicin is a channel-forming colicin. This class of transmembrane toxins depolarize the cytoplasmic membrane, leading to dissipation of cellular energy.</text>
</comment>
<dbReference type="GO" id="GO:0031640">
    <property type="term" value="P:killing of cells of another organism"/>
    <property type="evidence" value="ECO:0007669"/>
    <property type="project" value="UniProtKB-KW"/>
</dbReference>
<gene>
    <name evidence="14" type="ORF">ARN_22290</name>
</gene>
<keyword evidence="9" id="KW-0078">Bacteriocin</keyword>
<feature type="domain" description="Channel forming colicins" evidence="13">
    <location>
        <begin position="368"/>
        <end position="379"/>
    </location>
</feature>
<comment type="similarity">
    <text evidence="4">Belongs to the channel forming colicin family.</text>
</comment>
<keyword evidence="6 12" id="KW-0812">Transmembrane</keyword>
<evidence type="ECO:0000256" key="8">
    <source>
        <dbReference type="ARBA" id="ARBA00023022"/>
    </source>
</evidence>
<protein>
    <submittedName>
        <fullName evidence="14">Colicin</fullName>
    </submittedName>
</protein>
<accession>D2U130</accession>
<dbReference type="InterPro" id="IPR000293">
    <property type="entry name" value="Channel_colicin_C"/>
</dbReference>
<dbReference type="InterPro" id="IPR038283">
    <property type="entry name" value="Channel_colicin_C_sf"/>
</dbReference>
<dbReference type="AlphaFoldDB" id="D2U130"/>
<feature type="coiled-coil region" evidence="11">
    <location>
        <begin position="148"/>
        <end position="182"/>
    </location>
</feature>
<keyword evidence="8" id="KW-0044">Antibiotic</keyword>
<dbReference type="PROSITE" id="PS00276">
    <property type="entry name" value="CHANNEL_COLICIN"/>
    <property type="match status" value="1"/>
</dbReference>
<feature type="transmembrane region" description="Helical" evidence="12">
    <location>
        <begin position="405"/>
        <end position="424"/>
    </location>
</feature>
<dbReference type="EMBL" id="FN545227">
    <property type="protein sequence ID" value="CBA74339.1"/>
    <property type="molecule type" value="Genomic_DNA"/>
</dbReference>
<evidence type="ECO:0000256" key="4">
    <source>
        <dbReference type="ARBA" id="ARBA00007595"/>
    </source>
</evidence>
<reference evidence="14" key="1">
    <citation type="journal article" date="2010" name="Insect Mol. Biol.">
        <title>The draft genome sequence of Arsenophonus nasoniae, son-killer bacterium of Nasonia vitripennis, reveals genes associated with virulence and symbiosis.</title>
        <authorList>
            <person name="Wilkes T."/>
            <person name="Darby A.C."/>
            <person name="Choi J."/>
            <person name="Colborne J.K."/>
            <person name="Werren J.H."/>
            <person name="Hurst G.D.D."/>
        </authorList>
    </citation>
    <scope>NUCLEOTIDE SEQUENCE</scope>
</reference>
<dbReference type="GO" id="GO:0140911">
    <property type="term" value="F:pore-forming activity"/>
    <property type="evidence" value="ECO:0007669"/>
    <property type="project" value="InterPro"/>
</dbReference>
<dbReference type="SUPFAM" id="SSF56837">
    <property type="entry name" value="Colicin"/>
    <property type="match status" value="1"/>
</dbReference>
<comment type="function">
    <text evidence="2">Colicins are polypeptide toxins produced by and active against E.coli and closely related bacteria.</text>
</comment>
<evidence type="ECO:0000313" key="14">
    <source>
        <dbReference type="EMBL" id="CBA74339.1"/>
    </source>
</evidence>
<dbReference type="PRINTS" id="PR00280">
    <property type="entry name" value="CHANLCOLICIN"/>
</dbReference>
<organism evidence="14">
    <name type="scientific">Arsenophonus nasoniae</name>
    <name type="common">son-killer infecting Nasonia vitripennis</name>
    <dbReference type="NCBI Taxonomy" id="638"/>
    <lineage>
        <taxon>Bacteria</taxon>
        <taxon>Pseudomonadati</taxon>
        <taxon>Pseudomonadota</taxon>
        <taxon>Gammaproteobacteria</taxon>
        <taxon>Enterobacterales</taxon>
        <taxon>Morganellaceae</taxon>
        <taxon>Arsenophonus</taxon>
    </lineage>
</organism>
<keyword evidence="10 12" id="KW-0472">Membrane</keyword>